<keyword evidence="2" id="KW-0813">Transport</keyword>
<reference evidence="8 9" key="1">
    <citation type="submission" date="2018-11" db="EMBL/GenBank/DDBJ databases">
        <title>Genome sequence of Saitozyma podzolica DSM 27192.</title>
        <authorList>
            <person name="Aliyu H."/>
            <person name="Gorte O."/>
            <person name="Ochsenreither K."/>
        </authorList>
    </citation>
    <scope>NUCLEOTIDE SEQUENCE [LARGE SCALE GENOMIC DNA]</scope>
    <source>
        <strain evidence="8 9">DSM 27192</strain>
    </source>
</reference>
<keyword evidence="4" id="KW-1133">Transmembrane helix</keyword>
<dbReference type="STRING" id="1890683.A0A427XMR4"/>
<evidence type="ECO:0000313" key="9">
    <source>
        <dbReference type="Proteomes" id="UP000279259"/>
    </source>
</evidence>
<keyword evidence="6" id="KW-0472">Membrane</keyword>
<organism evidence="8 9">
    <name type="scientific">Saitozyma podzolica</name>
    <dbReference type="NCBI Taxonomy" id="1890683"/>
    <lineage>
        <taxon>Eukaryota</taxon>
        <taxon>Fungi</taxon>
        <taxon>Dikarya</taxon>
        <taxon>Basidiomycota</taxon>
        <taxon>Agaricomycotina</taxon>
        <taxon>Tremellomycetes</taxon>
        <taxon>Tremellales</taxon>
        <taxon>Trimorphomycetaceae</taxon>
        <taxon>Saitozyma</taxon>
    </lineage>
</organism>
<dbReference type="PANTHER" id="PTHR33281:SF21">
    <property type="entry name" value="MEMBRANE PROTEIN"/>
    <property type="match status" value="1"/>
</dbReference>
<evidence type="ECO:0000256" key="2">
    <source>
        <dbReference type="ARBA" id="ARBA00022448"/>
    </source>
</evidence>
<evidence type="ECO:0000256" key="6">
    <source>
        <dbReference type="ARBA" id="ARBA00023136"/>
    </source>
</evidence>
<feature type="region of interest" description="Disordered" evidence="7">
    <location>
        <begin position="16"/>
        <end position="62"/>
    </location>
</feature>
<dbReference type="GO" id="GO:0005254">
    <property type="term" value="F:chloride channel activity"/>
    <property type="evidence" value="ECO:0007669"/>
    <property type="project" value="InterPro"/>
</dbReference>
<dbReference type="AlphaFoldDB" id="A0A427XMR4"/>
<feature type="compositionally biased region" description="Polar residues" evidence="7">
    <location>
        <begin position="21"/>
        <end position="41"/>
    </location>
</feature>
<evidence type="ECO:0000256" key="4">
    <source>
        <dbReference type="ARBA" id="ARBA00022989"/>
    </source>
</evidence>
<sequence length="340" mass="37013">MPLPPSPSVKSLINDEEASLGLSTSTSPVLRHSPSVSSVTRLSQSPLPQSPLPESPASELPHLSFPRSAIDRIKNPSGALKLRPTAVRIVMPPGYADHAQGHAHMLPPHLVGVSDKGKKRIDERTPLIKPGVKPDVRRMPEDVRSASETIKRAEIGLGRMVELGLLLIVAHEISSIGPAGMNAMQGLVQSMTDQLECRFSALPPEAWTGMCQHKPAVWNLLAQTPLPVIFGVHLKQTVTLFLCILPFTLVDLMGWKMVVIVTCCAFTMMGVEHIAAQVEMPFGTDPGDLNLDLFCTELLCECEAILERLPEGDEDEHDIFLRLAEQADIDEWADDGADGE</sequence>
<keyword evidence="3" id="KW-0812">Transmembrane</keyword>
<evidence type="ECO:0000256" key="5">
    <source>
        <dbReference type="ARBA" id="ARBA00023065"/>
    </source>
</evidence>
<dbReference type="OrthoDB" id="1368at2759"/>
<keyword evidence="5" id="KW-0406">Ion transport</keyword>
<evidence type="ECO:0000256" key="7">
    <source>
        <dbReference type="SAM" id="MobiDB-lite"/>
    </source>
</evidence>
<keyword evidence="9" id="KW-1185">Reference proteome</keyword>
<evidence type="ECO:0000256" key="1">
    <source>
        <dbReference type="ARBA" id="ARBA00004141"/>
    </source>
</evidence>
<dbReference type="PANTHER" id="PTHR33281">
    <property type="entry name" value="UPF0187 PROTEIN YNEE"/>
    <property type="match status" value="1"/>
</dbReference>
<name>A0A427XMR4_9TREE</name>
<comment type="subcellular location">
    <subcellularLocation>
        <location evidence="1">Membrane</location>
        <topology evidence="1">Multi-pass membrane protein</topology>
    </subcellularLocation>
</comment>
<dbReference type="GO" id="GO:0016020">
    <property type="term" value="C:membrane"/>
    <property type="evidence" value="ECO:0007669"/>
    <property type="project" value="UniProtKB-SubCell"/>
</dbReference>
<protein>
    <submittedName>
        <fullName evidence="8">Uncharacterized protein</fullName>
    </submittedName>
</protein>
<dbReference type="InterPro" id="IPR044669">
    <property type="entry name" value="YneE/VCCN1/2-like"/>
</dbReference>
<dbReference type="Pfam" id="PF25539">
    <property type="entry name" value="Bestrophin_2"/>
    <property type="match status" value="1"/>
</dbReference>
<gene>
    <name evidence="8" type="ORF">EHS25_007331</name>
</gene>
<proteinExistence type="predicted"/>
<accession>A0A427XMR4</accession>
<evidence type="ECO:0000313" key="8">
    <source>
        <dbReference type="EMBL" id="RSH80062.1"/>
    </source>
</evidence>
<dbReference type="Proteomes" id="UP000279259">
    <property type="component" value="Unassembled WGS sequence"/>
</dbReference>
<evidence type="ECO:0000256" key="3">
    <source>
        <dbReference type="ARBA" id="ARBA00022692"/>
    </source>
</evidence>
<comment type="caution">
    <text evidence="8">The sequence shown here is derived from an EMBL/GenBank/DDBJ whole genome shotgun (WGS) entry which is preliminary data.</text>
</comment>
<dbReference type="EMBL" id="RSCD01000038">
    <property type="protein sequence ID" value="RSH80062.1"/>
    <property type="molecule type" value="Genomic_DNA"/>
</dbReference>